<sequence>AMVKMSAYTVGSYNSFGTLTNVSYTSGSTNNQTELASAIYVNGSSMGASPSNIENEKVTFLSISNETLIGMTQPKAFLIATAPSITSGLNSKTSMQFDLTSKATQLGTNMNLSFGASLGNLIQFNTYLKMSMKGYTIYKISNGSFNGYFITNGNATLLSNGMKISIKQATTTMLLSGFISNGNLKNVLEKYFGGGENEHKFTYNNTTNSVTGEFVSFNFSQKNGDILNLTGTFKSSSTEVFSSISVTGNGSFGSTQSMTSLPMNQVVTIGSVFFYANNSFIYVLHNNPSMESSFAISNGTMTMILGHGLNATSFLSTGASVSQSAYNISENQNEQNN</sequence>
<feature type="non-terminal residue" evidence="1">
    <location>
        <position position="337"/>
    </location>
</feature>
<reference evidence="1" key="1">
    <citation type="submission" date="2013-08" db="EMBL/GenBank/DDBJ databases">
        <authorList>
            <person name="Mendez C."/>
            <person name="Richter M."/>
            <person name="Ferrer M."/>
            <person name="Sanchez J."/>
        </authorList>
    </citation>
    <scope>NUCLEOTIDE SEQUENCE</scope>
</reference>
<dbReference type="EMBL" id="AUZX01016243">
    <property type="protein sequence ID" value="EQD26173.1"/>
    <property type="molecule type" value="Genomic_DNA"/>
</dbReference>
<accession>T0XZ47</accession>
<evidence type="ECO:0000313" key="1">
    <source>
        <dbReference type="EMBL" id="EQD26173.1"/>
    </source>
</evidence>
<proteinExistence type="predicted"/>
<dbReference type="AlphaFoldDB" id="T0XZ47"/>
<comment type="caution">
    <text evidence="1">The sequence shown here is derived from an EMBL/GenBank/DDBJ whole genome shotgun (WGS) entry which is preliminary data.</text>
</comment>
<name>T0XZ47_9ZZZZ</name>
<organism evidence="1">
    <name type="scientific">mine drainage metagenome</name>
    <dbReference type="NCBI Taxonomy" id="410659"/>
    <lineage>
        <taxon>unclassified sequences</taxon>
        <taxon>metagenomes</taxon>
        <taxon>ecological metagenomes</taxon>
    </lineage>
</organism>
<protein>
    <submittedName>
        <fullName evidence="1">Uncharacterized protein</fullName>
    </submittedName>
</protein>
<reference evidence="1" key="2">
    <citation type="journal article" date="2014" name="ISME J.">
        <title>Microbial stratification in low pH oxic and suboxic macroscopic growths along an acid mine drainage.</title>
        <authorList>
            <person name="Mendez-Garcia C."/>
            <person name="Mesa V."/>
            <person name="Sprenger R.R."/>
            <person name="Richter M."/>
            <person name="Diez M.S."/>
            <person name="Solano J."/>
            <person name="Bargiela R."/>
            <person name="Golyshina O.V."/>
            <person name="Manteca A."/>
            <person name="Ramos J.L."/>
            <person name="Gallego J.R."/>
            <person name="Llorente I."/>
            <person name="Martins Dos Santos V.A."/>
            <person name="Jensen O.N."/>
            <person name="Pelaez A.I."/>
            <person name="Sanchez J."/>
            <person name="Ferrer M."/>
        </authorList>
    </citation>
    <scope>NUCLEOTIDE SEQUENCE</scope>
</reference>
<feature type="non-terminal residue" evidence="1">
    <location>
        <position position="1"/>
    </location>
</feature>
<gene>
    <name evidence="1" type="ORF">B1A_21972</name>
</gene>